<reference evidence="2" key="1">
    <citation type="journal article" date="2022" name="Int. J. Mol. Sci.">
        <title>Draft Genome of Tanacetum Coccineum: Genomic Comparison of Closely Related Tanacetum-Family Plants.</title>
        <authorList>
            <person name="Yamashiro T."/>
            <person name="Shiraishi A."/>
            <person name="Nakayama K."/>
            <person name="Satake H."/>
        </authorList>
    </citation>
    <scope>NUCLEOTIDE SEQUENCE</scope>
</reference>
<dbReference type="Pfam" id="PF24626">
    <property type="entry name" value="SH3_Tf2-1"/>
    <property type="match status" value="1"/>
</dbReference>
<evidence type="ECO:0000313" key="3">
    <source>
        <dbReference type="Proteomes" id="UP001151760"/>
    </source>
</evidence>
<keyword evidence="3" id="KW-1185">Reference proteome</keyword>
<evidence type="ECO:0000313" key="2">
    <source>
        <dbReference type="EMBL" id="GJT17261.1"/>
    </source>
</evidence>
<dbReference type="Pfam" id="PF14223">
    <property type="entry name" value="Retrotran_gag_2"/>
    <property type="match status" value="1"/>
</dbReference>
<feature type="domain" description="Tf2-1-like SH3-like" evidence="1">
    <location>
        <begin position="1"/>
        <end position="61"/>
    </location>
</feature>
<dbReference type="Proteomes" id="UP001151760">
    <property type="component" value="Unassembled WGS sequence"/>
</dbReference>
<gene>
    <name evidence="2" type="ORF">Tco_0875967</name>
</gene>
<protein>
    <recommendedName>
        <fullName evidence="1">Tf2-1-like SH3-like domain-containing protein</fullName>
    </recommendedName>
</protein>
<dbReference type="PANTHER" id="PTHR46148">
    <property type="entry name" value="CHROMO DOMAIN-CONTAINING PROTEIN"/>
    <property type="match status" value="1"/>
</dbReference>
<organism evidence="2 3">
    <name type="scientific">Tanacetum coccineum</name>
    <dbReference type="NCBI Taxonomy" id="301880"/>
    <lineage>
        <taxon>Eukaryota</taxon>
        <taxon>Viridiplantae</taxon>
        <taxon>Streptophyta</taxon>
        <taxon>Embryophyta</taxon>
        <taxon>Tracheophyta</taxon>
        <taxon>Spermatophyta</taxon>
        <taxon>Magnoliopsida</taxon>
        <taxon>eudicotyledons</taxon>
        <taxon>Gunneridae</taxon>
        <taxon>Pentapetalae</taxon>
        <taxon>asterids</taxon>
        <taxon>campanulids</taxon>
        <taxon>Asterales</taxon>
        <taxon>Asteraceae</taxon>
        <taxon>Asteroideae</taxon>
        <taxon>Anthemideae</taxon>
        <taxon>Anthemidinae</taxon>
        <taxon>Tanacetum</taxon>
    </lineage>
</organism>
<name>A0ABQ5BRA9_9ASTR</name>
<dbReference type="PANTHER" id="PTHR46148:SF59">
    <property type="entry name" value="NUCLEOTIDYLTRANSFERASE, RIBONUCLEASE H"/>
    <property type="match status" value="1"/>
</dbReference>
<dbReference type="InterPro" id="IPR056924">
    <property type="entry name" value="SH3_Tf2-1"/>
</dbReference>
<comment type="caution">
    <text evidence="2">The sequence shown here is derived from an EMBL/GenBank/DDBJ whole genome shotgun (WGS) entry which is preliminary data.</text>
</comment>
<accession>A0ABQ5BRA9</accession>
<sequence length="367" mass="42175">MLKVSPWKGVVRFGKCGKLSPRYIGPFKILSRVGPVAYKLELPRELQGIHNTFYVSNLKKCLSDEELIIPLDEVRIDEKLHFIEEPIEIMDREVKQLKQSRIPIVKVRWNSSHGPEYTWEREDQMSLKMAAAAQNTNNTTIRSILQQEKLTGPNFTNWFQNLRIVLRSEGKLVHLEQPMTPLPYPVASQAARDAYEALNDAQNEVACLMLGSMSPELQRTLENYKAYDMIQELKTMFEEQAKHELFEIVKAFHACKQEEGQSVSSYLLKMKSYLDTLERLGYPMPNELGVSLILNSLNKDYEQFVKNYNMHSMGKMLVDLHAILKHHEKGIPKKVETLVVLAIHEGKIQKDKKKKPQGAKGKAKGKN</sequence>
<dbReference type="EMBL" id="BQNB010013541">
    <property type="protein sequence ID" value="GJT17261.1"/>
    <property type="molecule type" value="Genomic_DNA"/>
</dbReference>
<proteinExistence type="predicted"/>
<reference evidence="2" key="2">
    <citation type="submission" date="2022-01" db="EMBL/GenBank/DDBJ databases">
        <authorList>
            <person name="Yamashiro T."/>
            <person name="Shiraishi A."/>
            <person name="Satake H."/>
            <person name="Nakayama K."/>
        </authorList>
    </citation>
    <scope>NUCLEOTIDE SEQUENCE</scope>
</reference>
<evidence type="ECO:0000259" key="1">
    <source>
        <dbReference type="Pfam" id="PF24626"/>
    </source>
</evidence>